<keyword evidence="11" id="KW-1185">Reference proteome</keyword>
<dbReference type="NCBIfam" id="NF009280">
    <property type="entry name" value="PRK12640.1"/>
    <property type="match status" value="1"/>
</dbReference>
<feature type="domain" description="Flagellar basal body rod protein N-terminal" evidence="7">
    <location>
        <begin position="6"/>
        <end position="35"/>
    </location>
</feature>
<accession>A0A2U2J113</accession>
<dbReference type="PANTHER" id="PTHR30435:SF18">
    <property type="entry name" value="FLAGELLAR BASAL-BODY ROD PROTEIN FLGF"/>
    <property type="match status" value="1"/>
</dbReference>
<reference evidence="10 11" key="1">
    <citation type="submission" date="2018-05" db="EMBL/GenBank/DDBJ databases">
        <title>Genome of Sphingosinicella humi QZX222.</title>
        <authorList>
            <person name="Qiao Z."/>
            <person name="Wang G."/>
        </authorList>
    </citation>
    <scope>NUCLEOTIDE SEQUENCE [LARGE SCALE GENOMIC DNA]</scope>
    <source>
        <strain evidence="10 11">QZX222</strain>
    </source>
</reference>
<protein>
    <recommendedName>
        <fullName evidence="5 6">Flagellar basal-body rod protein FlgF</fullName>
    </recommendedName>
</protein>
<evidence type="ECO:0000256" key="2">
    <source>
        <dbReference type="ARBA" id="ARBA00009677"/>
    </source>
</evidence>
<dbReference type="InterPro" id="IPR037925">
    <property type="entry name" value="FlgE/F/G-like"/>
</dbReference>
<keyword evidence="10" id="KW-0282">Flagellum</keyword>
<evidence type="ECO:0000313" key="10">
    <source>
        <dbReference type="EMBL" id="PWG02030.1"/>
    </source>
</evidence>
<dbReference type="RefSeq" id="WP_109270170.1">
    <property type="nucleotide sequence ID" value="NZ_QFFF01000001.1"/>
</dbReference>
<dbReference type="AlphaFoldDB" id="A0A2U2J113"/>
<dbReference type="SUPFAM" id="SSF117143">
    <property type="entry name" value="Flagellar hook protein flgE"/>
    <property type="match status" value="1"/>
</dbReference>
<dbReference type="InterPro" id="IPR020013">
    <property type="entry name" value="Flagellar_FlgE/F/G"/>
</dbReference>
<feature type="domain" description="Flagellar hook protein FlgE/F/G-like D1" evidence="9">
    <location>
        <begin position="81"/>
        <end position="144"/>
    </location>
</feature>
<evidence type="ECO:0000259" key="7">
    <source>
        <dbReference type="Pfam" id="PF00460"/>
    </source>
</evidence>
<dbReference type="OrthoDB" id="9804559at2"/>
<comment type="subcellular location">
    <subcellularLocation>
        <location evidence="1 6">Bacterial flagellum basal body</location>
    </subcellularLocation>
</comment>
<organism evidence="10 11">
    <name type="scientific">Allosphingosinicella humi</name>
    <dbReference type="NCBI Taxonomy" id="2068657"/>
    <lineage>
        <taxon>Bacteria</taxon>
        <taxon>Pseudomonadati</taxon>
        <taxon>Pseudomonadota</taxon>
        <taxon>Alphaproteobacteria</taxon>
        <taxon>Sphingomonadales</taxon>
        <taxon>Sphingomonadaceae</taxon>
        <taxon>Allosphingosinicella</taxon>
    </lineage>
</organism>
<dbReference type="InterPro" id="IPR010930">
    <property type="entry name" value="Flg_bb/hook_C_dom"/>
</dbReference>
<evidence type="ECO:0000259" key="9">
    <source>
        <dbReference type="Pfam" id="PF22692"/>
    </source>
</evidence>
<evidence type="ECO:0000256" key="4">
    <source>
        <dbReference type="ARBA" id="ARBA00038560"/>
    </source>
</evidence>
<dbReference type="EMBL" id="QFFF01000001">
    <property type="protein sequence ID" value="PWG02030.1"/>
    <property type="molecule type" value="Genomic_DNA"/>
</dbReference>
<dbReference type="Pfam" id="PF22692">
    <property type="entry name" value="LlgE_F_G_D1"/>
    <property type="match status" value="1"/>
</dbReference>
<keyword evidence="3 6" id="KW-0975">Bacterial flagellum</keyword>
<dbReference type="GO" id="GO:0071978">
    <property type="term" value="P:bacterial-type flagellum-dependent swarming motility"/>
    <property type="evidence" value="ECO:0007669"/>
    <property type="project" value="TreeGrafter"/>
</dbReference>
<evidence type="ECO:0000313" key="11">
    <source>
        <dbReference type="Proteomes" id="UP000245916"/>
    </source>
</evidence>
<comment type="caution">
    <text evidence="10">The sequence shown here is derived from an EMBL/GenBank/DDBJ whole genome shotgun (WGS) entry which is preliminary data.</text>
</comment>
<dbReference type="InterPro" id="IPR053967">
    <property type="entry name" value="LlgE_F_G-like_D1"/>
</dbReference>
<keyword evidence="10" id="KW-0966">Cell projection</keyword>
<dbReference type="Pfam" id="PF06429">
    <property type="entry name" value="Flg_bbr_C"/>
    <property type="match status" value="1"/>
</dbReference>
<dbReference type="InterPro" id="IPR001444">
    <property type="entry name" value="Flag_bb_rod_N"/>
</dbReference>
<dbReference type="PANTHER" id="PTHR30435">
    <property type="entry name" value="FLAGELLAR PROTEIN"/>
    <property type="match status" value="1"/>
</dbReference>
<gene>
    <name evidence="10" type="ORF">DF286_03465</name>
</gene>
<comment type="similarity">
    <text evidence="2 6">Belongs to the flagella basal body rod proteins family.</text>
</comment>
<sequence length="247" mass="25636">MDRLVYTSLSALRGAMARQASTANNLANANTVGFRAEIANQRALWVQGQGFDARALASEEVLAADMSEGVVSETGRALDIAMEGDALLAVQADNGEEAYTRRGDLQLSDTGLLTTGAGNPVLGDQGPVTLPPADSVKIDKDGTIWIVPTGGDPNLPQQVGRLKLTSPVGSNVAKGLDGLFRVVGGGALPADPLASVNAGSLEGSNVNPTKALVDMVEASRAWDQQLKLITTTRELDSATADLMRLPS</sequence>
<keyword evidence="10" id="KW-0969">Cilium</keyword>
<evidence type="ECO:0000256" key="3">
    <source>
        <dbReference type="ARBA" id="ARBA00023143"/>
    </source>
</evidence>
<evidence type="ECO:0000256" key="1">
    <source>
        <dbReference type="ARBA" id="ARBA00004117"/>
    </source>
</evidence>
<evidence type="ECO:0000256" key="5">
    <source>
        <dbReference type="ARBA" id="ARBA00040228"/>
    </source>
</evidence>
<dbReference type="Proteomes" id="UP000245916">
    <property type="component" value="Unassembled WGS sequence"/>
</dbReference>
<dbReference type="GO" id="GO:0030694">
    <property type="term" value="C:bacterial-type flagellum basal body, rod"/>
    <property type="evidence" value="ECO:0007669"/>
    <property type="project" value="UniProtKB-UniRule"/>
</dbReference>
<comment type="subunit">
    <text evidence="4 6">The basal body constitutes a major portion of the flagellar organelle and consists of five rings (E,L,P,S, and M) mounted on a central rod. The rod consists of about 26 subunits of FlgG in the distal portion, and FlgB, FlgC and FlgF are thought to build up the proximal portion of the rod with about 6 subunits each.</text>
</comment>
<proteinExistence type="inferred from homology"/>
<dbReference type="NCBIfam" id="TIGR03506">
    <property type="entry name" value="FlgEFG_subfam"/>
    <property type="match status" value="1"/>
</dbReference>
<evidence type="ECO:0000259" key="8">
    <source>
        <dbReference type="Pfam" id="PF06429"/>
    </source>
</evidence>
<dbReference type="Pfam" id="PF00460">
    <property type="entry name" value="Flg_bb_rod"/>
    <property type="match status" value="1"/>
</dbReference>
<name>A0A2U2J113_9SPHN</name>
<feature type="domain" description="Flagellar basal-body/hook protein C-terminal" evidence="8">
    <location>
        <begin position="198"/>
        <end position="242"/>
    </location>
</feature>
<evidence type="ECO:0000256" key="6">
    <source>
        <dbReference type="RuleBase" id="RU362116"/>
    </source>
</evidence>